<evidence type="ECO:0000313" key="2">
    <source>
        <dbReference type="Proteomes" id="UP000778797"/>
    </source>
</evidence>
<organism evidence="1 2">
    <name type="scientific">Winogradskyella immobilis</name>
    <dbReference type="NCBI Taxonomy" id="2816852"/>
    <lineage>
        <taxon>Bacteria</taxon>
        <taxon>Pseudomonadati</taxon>
        <taxon>Bacteroidota</taxon>
        <taxon>Flavobacteriia</taxon>
        <taxon>Flavobacteriales</taxon>
        <taxon>Flavobacteriaceae</taxon>
        <taxon>Winogradskyella</taxon>
    </lineage>
</organism>
<keyword evidence="2" id="KW-1185">Reference proteome</keyword>
<proteinExistence type="predicted"/>
<evidence type="ECO:0000313" key="1">
    <source>
        <dbReference type="EMBL" id="MCC1483322.1"/>
    </source>
</evidence>
<gene>
    <name evidence="1" type="ORF">J1C55_01855</name>
</gene>
<accession>A0ABS8EKD9</accession>
<dbReference type="EMBL" id="JAFMPT010000002">
    <property type="protein sequence ID" value="MCC1483322.1"/>
    <property type="molecule type" value="Genomic_DNA"/>
</dbReference>
<reference evidence="1" key="1">
    <citation type="submission" date="2021-03" db="EMBL/GenBank/DDBJ databases">
        <authorList>
            <person name="Ping X."/>
        </authorList>
    </citation>
    <scope>NUCLEOTIDE SEQUENCE</scope>
    <source>
        <strain evidence="1">E313</strain>
    </source>
</reference>
<dbReference type="RefSeq" id="WP_227475773.1">
    <property type="nucleotide sequence ID" value="NZ_JAFMPT010000002.1"/>
</dbReference>
<sequence>MKPTTNNDFTCLVFGHNYQKLNTSKLICKNCNTITCTDEYDNLDASISKDKTFEKTLKKLFLLKRKLAS</sequence>
<protein>
    <submittedName>
        <fullName evidence="1">Uncharacterized protein</fullName>
    </submittedName>
</protein>
<dbReference type="Proteomes" id="UP000778797">
    <property type="component" value="Unassembled WGS sequence"/>
</dbReference>
<comment type="caution">
    <text evidence="1">The sequence shown here is derived from an EMBL/GenBank/DDBJ whole genome shotgun (WGS) entry which is preliminary data.</text>
</comment>
<name>A0ABS8EKD9_9FLAO</name>
<reference evidence="1" key="2">
    <citation type="submission" date="2021-10" db="EMBL/GenBank/DDBJ databases">
        <title>Genome of Winogradskyella sp. E313.</title>
        <authorList>
            <person name="Zhou Y."/>
        </authorList>
    </citation>
    <scope>NUCLEOTIDE SEQUENCE</scope>
    <source>
        <strain evidence="1">E313</strain>
    </source>
</reference>